<name>A0A9X6RK31_HYPEX</name>
<dbReference type="EMBL" id="MTYJ01000194">
    <property type="protein sequence ID" value="OWA50482.1"/>
    <property type="molecule type" value="Genomic_DNA"/>
</dbReference>
<dbReference type="Proteomes" id="UP000192578">
    <property type="component" value="Unassembled WGS sequence"/>
</dbReference>
<evidence type="ECO:0000313" key="2">
    <source>
        <dbReference type="Proteomes" id="UP000192578"/>
    </source>
</evidence>
<keyword evidence="2" id="KW-1185">Reference proteome</keyword>
<gene>
    <name evidence="1" type="ORF">BV898_14996</name>
</gene>
<reference evidence="2" key="1">
    <citation type="submission" date="2017-01" db="EMBL/GenBank/DDBJ databases">
        <title>Comparative genomics of anhydrobiosis in the tardigrade Hypsibius dujardini.</title>
        <authorList>
            <person name="Yoshida Y."/>
            <person name="Koutsovoulos G."/>
            <person name="Laetsch D."/>
            <person name="Stevens L."/>
            <person name="Kumar S."/>
            <person name="Horikawa D."/>
            <person name="Ishino K."/>
            <person name="Komine S."/>
            <person name="Tomita M."/>
            <person name="Blaxter M."/>
            <person name="Arakawa K."/>
        </authorList>
    </citation>
    <scope>NUCLEOTIDE SEQUENCE [LARGE SCALE GENOMIC DNA]</scope>
    <source>
        <strain evidence="2">Z151</strain>
    </source>
</reference>
<dbReference type="AlphaFoldDB" id="A0A9X6RK31"/>
<protein>
    <submittedName>
        <fullName evidence="1">Uncharacterized protein</fullName>
    </submittedName>
</protein>
<sequence length="118" mass="13674">MDDSSRISNTLSFLHQLLIQLQDQLRLQRDALKKAFPGNPNMRYTEYNCTDDALINGVAQWRETDGVVKKFFDLSRRNEIVTSCAFYETQLVLLHGEGFTIAHRFKVLAGPEMSHRKR</sequence>
<evidence type="ECO:0000313" key="1">
    <source>
        <dbReference type="EMBL" id="OWA50482.1"/>
    </source>
</evidence>
<comment type="caution">
    <text evidence="1">The sequence shown here is derived from an EMBL/GenBank/DDBJ whole genome shotgun (WGS) entry which is preliminary data.</text>
</comment>
<accession>A0A9X6RK31</accession>
<organism evidence="1 2">
    <name type="scientific">Hypsibius exemplaris</name>
    <name type="common">Freshwater tardigrade</name>
    <dbReference type="NCBI Taxonomy" id="2072580"/>
    <lineage>
        <taxon>Eukaryota</taxon>
        <taxon>Metazoa</taxon>
        <taxon>Ecdysozoa</taxon>
        <taxon>Tardigrada</taxon>
        <taxon>Eutardigrada</taxon>
        <taxon>Parachela</taxon>
        <taxon>Hypsibioidea</taxon>
        <taxon>Hypsibiidae</taxon>
        <taxon>Hypsibius</taxon>
    </lineage>
</organism>
<proteinExistence type="predicted"/>